<dbReference type="SUPFAM" id="SSF50630">
    <property type="entry name" value="Acid proteases"/>
    <property type="match status" value="1"/>
</dbReference>
<comment type="caution">
    <text evidence="3">The sequence shown here is derived from an EMBL/GenBank/DDBJ whole genome shotgun (WGS) entry which is preliminary data.</text>
</comment>
<gene>
    <name evidence="3" type="ORF">DPX16_18189</name>
</gene>
<dbReference type="Gene3D" id="4.10.60.10">
    <property type="entry name" value="Zinc finger, CCHC-type"/>
    <property type="match status" value="1"/>
</dbReference>
<dbReference type="OrthoDB" id="9827795at2759"/>
<evidence type="ECO:0000313" key="3">
    <source>
        <dbReference type="EMBL" id="ROL42267.1"/>
    </source>
</evidence>
<dbReference type="EMBL" id="RJVU01049890">
    <property type="protein sequence ID" value="ROL42267.1"/>
    <property type="molecule type" value="Genomic_DNA"/>
</dbReference>
<dbReference type="Proteomes" id="UP000281406">
    <property type="component" value="Unassembled WGS sequence"/>
</dbReference>
<dbReference type="SUPFAM" id="SSF57756">
    <property type="entry name" value="Retrovirus zinc finger-like domains"/>
    <property type="match status" value="1"/>
</dbReference>
<feature type="domain" description="CCHC-type" evidence="2">
    <location>
        <begin position="158"/>
        <end position="172"/>
    </location>
</feature>
<evidence type="ECO:0000256" key="1">
    <source>
        <dbReference type="PROSITE-ProRule" id="PRU00047"/>
    </source>
</evidence>
<evidence type="ECO:0000259" key="2">
    <source>
        <dbReference type="PROSITE" id="PS50158"/>
    </source>
</evidence>
<dbReference type="PROSITE" id="PS50158">
    <property type="entry name" value="ZF_CCHC"/>
    <property type="match status" value="1"/>
</dbReference>
<dbReference type="InterPro" id="IPR021109">
    <property type="entry name" value="Peptidase_aspartic_dom_sf"/>
</dbReference>
<dbReference type="PANTHER" id="PTHR15503:SF22">
    <property type="entry name" value="TRANSPOSON TY3-I GAG POLYPROTEIN"/>
    <property type="match status" value="1"/>
</dbReference>
<name>A0A3N0Y7Z0_ANAGA</name>
<dbReference type="Pfam" id="PF13975">
    <property type="entry name" value="gag-asp_proteas"/>
    <property type="match status" value="1"/>
</dbReference>
<keyword evidence="1" id="KW-0862">Zinc</keyword>
<dbReference type="Gene3D" id="2.40.70.10">
    <property type="entry name" value="Acid Proteases"/>
    <property type="match status" value="1"/>
</dbReference>
<dbReference type="PANTHER" id="PTHR15503">
    <property type="entry name" value="LDOC1 RELATED"/>
    <property type="match status" value="1"/>
</dbReference>
<keyword evidence="4" id="KW-1185">Reference proteome</keyword>
<dbReference type="AlphaFoldDB" id="A0A3N0Y7Z0"/>
<keyword evidence="1" id="KW-0479">Metal-binding</keyword>
<dbReference type="InterPro" id="IPR032567">
    <property type="entry name" value="RTL1-rel"/>
</dbReference>
<keyword evidence="1" id="KW-0863">Zinc-finger</keyword>
<dbReference type="SMART" id="SM00343">
    <property type="entry name" value="ZnF_C2HC"/>
    <property type="match status" value="1"/>
</dbReference>
<accession>A0A3N0Y7Z0</accession>
<proteinExistence type="predicted"/>
<protein>
    <submittedName>
        <fullName evidence="3">Retrotransposon-derived protein PEG10</fullName>
    </submittedName>
</protein>
<organism evidence="3 4">
    <name type="scientific">Anabarilius grahami</name>
    <name type="common">Kanglang fish</name>
    <name type="synonym">Barilius grahami</name>
    <dbReference type="NCBI Taxonomy" id="495550"/>
    <lineage>
        <taxon>Eukaryota</taxon>
        <taxon>Metazoa</taxon>
        <taxon>Chordata</taxon>
        <taxon>Craniata</taxon>
        <taxon>Vertebrata</taxon>
        <taxon>Euteleostomi</taxon>
        <taxon>Actinopterygii</taxon>
        <taxon>Neopterygii</taxon>
        <taxon>Teleostei</taxon>
        <taxon>Ostariophysi</taxon>
        <taxon>Cypriniformes</taxon>
        <taxon>Xenocyprididae</taxon>
        <taxon>Xenocypridinae</taxon>
        <taxon>Xenocypridinae incertae sedis</taxon>
        <taxon>Anabarilius</taxon>
    </lineage>
</organism>
<reference evidence="3 4" key="1">
    <citation type="submission" date="2018-10" db="EMBL/GenBank/DDBJ databases">
        <title>Genome assembly for a Yunnan-Guizhou Plateau 3E fish, Anabarilius grahami (Regan), and its evolutionary and genetic applications.</title>
        <authorList>
            <person name="Jiang W."/>
        </authorList>
    </citation>
    <scope>NUCLEOTIDE SEQUENCE [LARGE SCALE GENOMIC DNA]</scope>
    <source>
        <strain evidence="3">AG-KIZ</strain>
        <tissue evidence="3">Muscle</tissue>
    </source>
</reference>
<dbReference type="InterPro" id="IPR001878">
    <property type="entry name" value="Znf_CCHC"/>
</dbReference>
<dbReference type="GO" id="GO:0008270">
    <property type="term" value="F:zinc ion binding"/>
    <property type="evidence" value="ECO:0007669"/>
    <property type="project" value="UniProtKB-KW"/>
</dbReference>
<dbReference type="GO" id="GO:0003676">
    <property type="term" value="F:nucleic acid binding"/>
    <property type="evidence" value="ECO:0007669"/>
    <property type="project" value="InterPro"/>
</dbReference>
<dbReference type="InterPro" id="IPR036875">
    <property type="entry name" value="Znf_CCHC_sf"/>
</dbReference>
<sequence length="372" mass="41444">MSTADPFQDLVTALRCTHQFIYAITTSEHFHAASSPSVIASHMAKPAPFSGAAEDGNGFILQCSLVLEMQPHLFPDDKAKVAFILQQLDGLDPRVRLHLAAYEDTIGLEKFIQLSIRFVTRMQLCIEEHQNQQLFDMQIDKSRLSPAERQRRLTQGLCLYCGHPGHFRAECPTRPVRSMEPESKQGIEIGIGIVQIQTIPNPILHTLNHQNPLTIIPNLTAADICLPVNAFIDSGSAGNFISGALCRQLNIKTVSSPKVYQIHAVTGRPLRQVRHMVGPLRLQIGILHQEEIHMLVLEDSTSDVILGHPWLEQHDPIISWRTGDVLKWVLPVITTASPSSPGKRILLLYAQVKPLLWKPAFRKGPITPSPAR</sequence>
<dbReference type="CDD" id="cd00303">
    <property type="entry name" value="retropepsin_like"/>
    <property type="match status" value="1"/>
</dbReference>
<evidence type="ECO:0000313" key="4">
    <source>
        <dbReference type="Proteomes" id="UP000281406"/>
    </source>
</evidence>